<evidence type="ECO:0000313" key="10">
    <source>
        <dbReference type="EMBL" id="CAD6184084.1"/>
    </source>
</evidence>
<evidence type="ECO:0000313" key="11">
    <source>
        <dbReference type="Proteomes" id="UP000835052"/>
    </source>
</evidence>
<feature type="transmembrane region" description="Helical" evidence="8">
    <location>
        <begin position="320"/>
        <end position="341"/>
    </location>
</feature>
<evidence type="ECO:0000259" key="9">
    <source>
        <dbReference type="PROSITE" id="PS50156"/>
    </source>
</evidence>
<dbReference type="SUPFAM" id="SSF82866">
    <property type="entry name" value="Multidrug efflux transporter AcrB transmembrane domain"/>
    <property type="match status" value="2"/>
</dbReference>
<feature type="transmembrane region" description="Helical" evidence="8">
    <location>
        <begin position="284"/>
        <end position="308"/>
    </location>
</feature>
<dbReference type="Gene3D" id="1.20.1640.10">
    <property type="entry name" value="Multidrug efflux transporter AcrB transmembrane domain"/>
    <property type="match status" value="2"/>
</dbReference>
<dbReference type="PANTHER" id="PTHR10796">
    <property type="entry name" value="PATCHED-RELATED"/>
    <property type="match status" value="1"/>
</dbReference>
<evidence type="ECO:0000256" key="1">
    <source>
        <dbReference type="ARBA" id="ARBA00004651"/>
    </source>
</evidence>
<feature type="transmembrane region" description="Helical" evidence="8">
    <location>
        <begin position="428"/>
        <end position="451"/>
    </location>
</feature>
<organism evidence="10 11">
    <name type="scientific">Caenorhabditis auriculariae</name>
    <dbReference type="NCBI Taxonomy" id="2777116"/>
    <lineage>
        <taxon>Eukaryota</taxon>
        <taxon>Metazoa</taxon>
        <taxon>Ecdysozoa</taxon>
        <taxon>Nematoda</taxon>
        <taxon>Chromadorea</taxon>
        <taxon>Rhabditida</taxon>
        <taxon>Rhabditina</taxon>
        <taxon>Rhabditomorpha</taxon>
        <taxon>Rhabditoidea</taxon>
        <taxon>Rhabditidae</taxon>
        <taxon>Peloderinae</taxon>
        <taxon>Caenorhabditis</taxon>
    </lineage>
</organism>
<dbReference type="EMBL" id="CAJGYM010000001">
    <property type="protein sequence ID" value="CAD6184084.1"/>
    <property type="molecule type" value="Genomic_DNA"/>
</dbReference>
<dbReference type="GO" id="GO:0005886">
    <property type="term" value="C:plasma membrane"/>
    <property type="evidence" value="ECO:0007669"/>
    <property type="project" value="UniProtKB-SubCell"/>
</dbReference>
<dbReference type="Proteomes" id="UP000835052">
    <property type="component" value="Unassembled WGS sequence"/>
</dbReference>
<dbReference type="GO" id="GO:0030659">
    <property type="term" value="C:cytoplasmic vesicle membrane"/>
    <property type="evidence" value="ECO:0007669"/>
    <property type="project" value="TreeGrafter"/>
</dbReference>
<dbReference type="InterPro" id="IPR051697">
    <property type="entry name" value="Patched_domain-protein"/>
</dbReference>
<dbReference type="AlphaFoldDB" id="A0A8S1GLY2"/>
<protein>
    <recommendedName>
        <fullName evidence="9">SSD domain-containing protein</fullName>
    </recommendedName>
</protein>
<feature type="domain" description="SSD" evidence="9">
    <location>
        <begin position="291"/>
        <end position="454"/>
    </location>
</feature>
<evidence type="ECO:0000256" key="6">
    <source>
        <dbReference type="ARBA" id="ARBA00023136"/>
    </source>
</evidence>
<proteinExistence type="inferred from homology"/>
<dbReference type="InterPro" id="IPR003392">
    <property type="entry name" value="PTHD_SSD"/>
</dbReference>
<sequence length="883" mass="98149">MTGVRPVDAKNLSTQETEQNTRLVRAITSFFGIWSRFVADHAVVLIIVCNVITLIGTFKVATTPNENDITGYTPYGARARDEFDVMTDFFSRNGNGVAEFLLVLPKQGENVLEPEILKEILRVEKILTTQFTMENSSGANETYREFCNSFCQINDPFVQFAKTFIASQKMQASGQKKLDRVQLDYPISTLFSRKMNIQSNFFGVELHEDEANTTRRISNMKSSKLVALQLRAERKAGWTTNQVKQFETQVTEYFKNNFTSSKVRVLTLSTTFVESEVVRAGMSLLPFLVVGFVIMAIVSTITTMLSALYMQQVSIHKFSLAICACICPFMACGTALGAMFFCGFRFGSILCVTPFLVLAIGVDDAYLMIHAWQRVTAKRRHFPVPGDSPASRLAEVLADTGPAILISALTNILADTAGTFTSSPEVSLLAYGNMACIAVDFVYQITFYAAIMTLAGHFEMKSEKERDQTSPAKAEEPQGKSFNVVVKRTFEEFLNGYISFVTNTVFGTLVVLAWAAFLATSIYGITIMEVNLSPKKLFKADSALQEMDDLRVQYVIPHYSLATVFISKPGNLSDEKRVALLDNMVSEMESLSGSWGAPSTNYFLRDFKDFDDSMKEFEGKTESTGAVSMDNMPAFLQWPEYSFWKGFVRYHETGGKIILDKFFITFAFHGEQLRVWLARGEMLKSWRNVIDKYRTEFNASAYSDDGIYLDLIDNMPTDSWQSAAATLACMALICFVFMFDLFTVFVATGIIASIMTGILGMLSLTGTDLDPIVMSALIISIGFSVDIPAHVAYHYHSAGRDLAPSGRLHQTLSSVGFPAIQASISTSLCVLSLKLTDVYMSNVFVKTMIICMGLCVVHALLLLPCLVSLCHTLFLKLGRSRSS</sequence>
<evidence type="ECO:0000256" key="8">
    <source>
        <dbReference type="SAM" id="Phobius"/>
    </source>
</evidence>
<gene>
    <name evidence="10" type="ORF">CAUJ_LOCUS3</name>
</gene>
<dbReference type="InterPro" id="IPR000731">
    <property type="entry name" value="SSD"/>
</dbReference>
<comment type="subcellular location">
    <subcellularLocation>
        <location evidence="1">Cell membrane</location>
        <topology evidence="1">Multi-pass membrane protein</topology>
    </subcellularLocation>
</comment>
<comment type="caution">
    <text evidence="10">The sequence shown here is derived from an EMBL/GenBank/DDBJ whole genome shotgun (WGS) entry which is preliminary data.</text>
</comment>
<comment type="similarity">
    <text evidence="2">Belongs to the patched family.</text>
</comment>
<dbReference type="GO" id="GO:0006897">
    <property type="term" value="P:endocytosis"/>
    <property type="evidence" value="ECO:0007669"/>
    <property type="project" value="TreeGrafter"/>
</dbReference>
<keyword evidence="7" id="KW-0325">Glycoprotein</keyword>
<accession>A0A8S1GLY2</accession>
<feature type="transmembrane region" description="Helical" evidence="8">
    <location>
        <begin position="724"/>
        <end position="752"/>
    </location>
</feature>
<keyword evidence="11" id="KW-1185">Reference proteome</keyword>
<evidence type="ECO:0000256" key="4">
    <source>
        <dbReference type="ARBA" id="ARBA00022692"/>
    </source>
</evidence>
<evidence type="ECO:0000256" key="2">
    <source>
        <dbReference type="ARBA" id="ARBA00005585"/>
    </source>
</evidence>
<keyword evidence="6 8" id="KW-0472">Membrane</keyword>
<evidence type="ECO:0000256" key="7">
    <source>
        <dbReference type="ARBA" id="ARBA00023180"/>
    </source>
</evidence>
<dbReference type="FunFam" id="1.20.1640.10:FF:000013">
    <property type="entry name" value="PaTched Related family"/>
    <property type="match status" value="1"/>
</dbReference>
<feature type="transmembrane region" description="Helical" evidence="8">
    <location>
        <begin position="847"/>
        <end position="875"/>
    </location>
</feature>
<feature type="transmembrane region" description="Helical" evidence="8">
    <location>
        <begin position="505"/>
        <end position="526"/>
    </location>
</feature>
<feature type="transmembrane region" description="Helical" evidence="8">
    <location>
        <begin position="814"/>
        <end position="835"/>
    </location>
</feature>
<reference evidence="10" key="1">
    <citation type="submission" date="2020-10" db="EMBL/GenBank/DDBJ databases">
        <authorList>
            <person name="Kikuchi T."/>
        </authorList>
    </citation>
    <scope>NUCLEOTIDE SEQUENCE</scope>
    <source>
        <strain evidence="10">NKZ352</strain>
    </source>
</reference>
<dbReference type="OrthoDB" id="6510177at2759"/>
<feature type="transmembrane region" description="Helical" evidence="8">
    <location>
        <begin position="347"/>
        <end position="369"/>
    </location>
</feature>
<feature type="transmembrane region" description="Helical" evidence="8">
    <location>
        <begin position="772"/>
        <end position="793"/>
    </location>
</feature>
<keyword evidence="5 8" id="KW-1133">Transmembrane helix</keyword>
<keyword evidence="3" id="KW-1003">Cell membrane</keyword>
<evidence type="ECO:0000256" key="3">
    <source>
        <dbReference type="ARBA" id="ARBA00022475"/>
    </source>
</evidence>
<dbReference type="PROSITE" id="PS50156">
    <property type="entry name" value="SSD"/>
    <property type="match status" value="1"/>
</dbReference>
<keyword evidence="4 8" id="KW-0812">Transmembrane</keyword>
<name>A0A8S1GLY2_9PELO</name>
<dbReference type="PANTHER" id="PTHR10796:SF88">
    <property type="entry name" value="SSD DOMAIN-CONTAINING PROTEIN"/>
    <property type="match status" value="1"/>
</dbReference>
<dbReference type="FunFam" id="1.20.1640.10:FF:000036">
    <property type="entry name" value="PaTched Related family"/>
    <property type="match status" value="1"/>
</dbReference>
<dbReference type="GO" id="GO:0018996">
    <property type="term" value="P:molting cycle, collagen and cuticulin-based cuticle"/>
    <property type="evidence" value="ECO:0007669"/>
    <property type="project" value="TreeGrafter"/>
</dbReference>
<dbReference type="Pfam" id="PF02460">
    <property type="entry name" value="Patched"/>
    <property type="match status" value="1"/>
</dbReference>
<evidence type="ECO:0000256" key="5">
    <source>
        <dbReference type="ARBA" id="ARBA00022989"/>
    </source>
</evidence>